<feature type="domain" description="F-BAR" evidence="9">
    <location>
        <begin position="44"/>
        <end position="328"/>
    </location>
</feature>
<dbReference type="GO" id="GO:0007165">
    <property type="term" value="P:signal transduction"/>
    <property type="evidence" value="ECO:0007669"/>
    <property type="project" value="InterPro"/>
</dbReference>
<feature type="region of interest" description="Disordered" evidence="6">
    <location>
        <begin position="853"/>
        <end position="924"/>
    </location>
</feature>
<feature type="region of interest" description="Disordered" evidence="6">
    <location>
        <begin position="1387"/>
        <end position="1409"/>
    </location>
</feature>
<feature type="compositionally biased region" description="Basic and acidic residues" evidence="6">
    <location>
        <begin position="1397"/>
        <end position="1409"/>
    </location>
</feature>
<dbReference type="SUPFAM" id="SSF48350">
    <property type="entry name" value="GTPase activation domain, GAP"/>
    <property type="match status" value="1"/>
</dbReference>
<evidence type="ECO:0000256" key="2">
    <source>
        <dbReference type="ARBA" id="ARBA00022468"/>
    </source>
</evidence>
<dbReference type="InterPro" id="IPR031160">
    <property type="entry name" value="F_BAR_dom"/>
</dbReference>
<dbReference type="InterPro" id="IPR027267">
    <property type="entry name" value="AH/BAR_dom_sf"/>
</dbReference>
<dbReference type="FunFam" id="1.20.1270.60:FF:000094">
    <property type="entry name" value="SLIT-ROBO Rho GTPase-activating 2 protein"/>
    <property type="match status" value="1"/>
</dbReference>
<dbReference type="PROSITE" id="PS50002">
    <property type="entry name" value="SH3"/>
    <property type="match status" value="1"/>
</dbReference>
<keyword evidence="2" id="KW-0343">GTPase activation</keyword>
<dbReference type="Pfam" id="PF00018">
    <property type="entry name" value="SH3_1"/>
    <property type="match status" value="1"/>
</dbReference>
<comment type="caution">
    <text evidence="10">The sequence shown here is derived from an EMBL/GenBank/DDBJ whole genome shotgun (WGS) entry which is preliminary data.</text>
</comment>
<feature type="region of interest" description="Disordered" evidence="6">
    <location>
        <begin position="743"/>
        <end position="767"/>
    </location>
</feature>
<dbReference type="CDD" id="cd04383">
    <property type="entry name" value="RhoGAP_srGAP"/>
    <property type="match status" value="1"/>
</dbReference>
<keyword evidence="3 5" id="KW-0175">Coiled coil</keyword>
<dbReference type="InterPro" id="IPR001452">
    <property type="entry name" value="SH3_domain"/>
</dbReference>
<evidence type="ECO:0000256" key="3">
    <source>
        <dbReference type="ARBA" id="ARBA00023054"/>
    </source>
</evidence>
<dbReference type="SMART" id="SM00326">
    <property type="entry name" value="SH3"/>
    <property type="match status" value="1"/>
</dbReference>
<dbReference type="PANTHER" id="PTHR14166">
    <property type="entry name" value="SLIT-ROBO RHO GTPASE ACTIVATING PROTEIN"/>
    <property type="match status" value="1"/>
</dbReference>
<dbReference type="SMART" id="SM00324">
    <property type="entry name" value="RhoGAP"/>
    <property type="match status" value="1"/>
</dbReference>
<evidence type="ECO:0000256" key="5">
    <source>
        <dbReference type="PROSITE-ProRule" id="PRU01077"/>
    </source>
</evidence>
<dbReference type="InterPro" id="IPR008936">
    <property type="entry name" value="Rho_GTPase_activation_prot"/>
</dbReference>
<feature type="domain" description="SH3" evidence="7">
    <location>
        <begin position="785"/>
        <end position="844"/>
    </location>
</feature>
<gene>
    <name evidence="10" type="ORF">GHT06_018306</name>
</gene>
<evidence type="ECO:0000259" key="7">
    <source>
        <dbReference type="PROSITE" id="PS50002"/>
    </source>
</evidence>
<dbReference type="CDD" id="cd11809">
    <property type="entry name" value="SH3_srGAP"/>
    <property type="match status" value="1"/>
</dbReference>
<dbReference type="Pfam" id="PF00620">
    <property type="entry name" value="RhoGAP"/>
    <property type="match status" value="1"/>
</dbReference>
<feature type="compositionally biased region" description="Low complexity" evidence="6">
    <location>
        <begin position="857"/>
        <end position="889"/>
    </location>
</feature>
<dbReference type="PRINTS" id="PR01887">
    <property type="entry name" value="SPECTRNALPHA"/>
</dbReference>
<dbReference type="SMART" id="SM00055">
    <property type="entry name" value="FCH"/>
    <property type="match status" value="1"/>
</dbReference>
<reference evidence="10 11" key="1">
    <citation type="submission" date="2022-05" db="EMBL/GenBank/DDBJ databases">
        <title>A multi-omics perspective on studying reproductive biology in Daphnia sinensis.</title>
        <authorList>
            <person name="Jia J."/>
        </authorList>
    </citation>
    <scope>NUCLEOTIDE SEQUENCE [LARGE SCALE GENOMIC DNA]</scope>
    <source>
        <strain evidence="10 11">WSL</strain>
    </source>
</reference>
<sequence length="1409" mass="156741">MSANKIVLNISAPVSSVQQQTIVPPESAKKMARKDKEFLWELDSQVKDIRTQLNEQLRCLDYRMETQISVVGELQDFFRRRAEVELDYSKNLDKLSRSLSARHKEQKQKREQWHLFSSYASWQHLVAQTKRQARDHALLSDIYANTVIQRLGQVTEEVQRIYRRCREVGYESHEELLKVLHELHAAMKTSQMYQLEQRQAETKLRYVEAQRQKLESSIAREKLEKSKKFKLIEKEIAKRQAKYNDAHLKALKARNEYVLCMDAANSAVHKYFIDDLSDIIDCMDIGFHNCVGRALQVHVSAEENIRRSLQISVDGMNKCLSNLDSRADKQRFLEANHAAFMIPKKFDAATYQNKIDEVGPGSFELMMVPQVREEFESRYLQLHNRLTSLRAESEEVWKTLETAEKSLMEMISAKDYDVTPYFAAAATIDDDKFPPSTAPFRQPEAALLKLRADRQETEDFYLNKFHEYILKSNLMHRLQAKYELIHKALAQDGSQLPTSPKLASLSAVATTPNPLGGKPRRRRIGRTPLIGQPKLFGGSLEEYLEATNEEIPLVMKSCIRVINLYGLHHQGIYRVSGSQVEINNFRESFERGEDPLADVTDASDINSVAGVFKLYLRELREPLFPILFFDQFMELAQLASKEDFKTRMREVVQTLPRPVFVVMRYLFSFLNHLSEYSDENMMDPYNLAICFGPTLVPVPEDKDQVQYQNLVNELIKNIIINAEDIFPNDGGVLYERYISREPDEGEVGEAPSDTMSEEVDSEVYPSEDDSVFREKDISLQLFGKAETLEAIAQFDFTARSQRELSFKKGDLLTLYTQVSSDWWKGTKDGRDGLVPDKYIMLRIRDEDRERLEIGKLSTTSGSSSSEESAAAARRRTSSSSDASASSARLSKMRHDSRVLTGSESIESESPAPSLPSPSLEKRVRPGPTVALVRPTTLSCQGPTLNPPPSPKLSTSQSSVTIVCNSNGSSTVVCPIVATSAVMENVAKEQSVPAVAAAMEGAVVADPVVPLMTSVRSTEQAVNEIMSNATPVTHLDDSGDRDSLTESLTLSDEKSLCDSFTSLDTLDQEMDPELSVPVEKARLDPSNQAGSLQNLESTQETENVPVFRRQRWETRSMTNLERSSGPEKPNITVGGWNVAKTTEGATAANDLGPISGPTKGSFVRRRDLWEKRTSITSASTASVASPAIPSQPQRPKHTPDLVMDLPPSLPLSSSPKEGDSLVDPASRQRHESESSSGSSNSSSPGSPDMTTAAETFAMQNQSTLKKSTIKQIKKDKADAAVASASAAPTDPTPAVMAVTVSETPPRPSVKVSVSAYGSAAPISTGIRPITPKIANRFPHSINLYATPMPVLPVAFAAEANAASGMSPGSVDAIRPQLKIKPQVLKKPTLPVSLSSPESSRRSGFDQDSHV</sequence>
<evidence type="ECO:0008006" key="12">
    <source>
        <dbReference type="Google" id="ProtNLM"/>
    </source>
</evidence>
<keyword evidence="1 4" id="KW-0728">SH3 domain</keyword>
<dbReference type="PROSITE" id="PS51741">
    <property type="entry name" value="F_BAR"/>
    <property type="match status" value="1"/>
</dbReference>
<dbReference type="Proteomes" id="UP000820818">
    <property type="component" value="Linkage Group LG7"/>
</dbReference>
<dbReference type="SUPFAM" id="SSF50044">
    <property type="entry name" value="SH3-domain"/>
    <property type="match status" value="1"/>
</dbReference>
<evidence type="ECO:0000313" key="10">
    <source>
        <dbReference type="EMBL" id="KAI9555790.1"/>
    </source>
</evidence>
<dbReference type="PROSITE" id="PS50238">
    <property type="entry name" value="RHOGAP"/>
    <property type="match status" value="1"/>
</dbReference>
<dbReference type="EMBL" id="WJBH02000007">
    <property type="protein sequence ID" value="KAI9555790.1"/>
    <property type="molecule type" value="Genomic_DNA"/>
</dbReference>
<evidence type="ECO:0000256" key="4">
    <source>
        <dbReference type="PROSITE-ProRule" id="PRU00192"/>
    </source>
</evidence>
<evidence type="ECO:0000256" key="6">
    <source>
        <dbReference type="SAM" id="MobiDB-lite"/>
    </source>
</evidence>
<feature type="compositionally biased region" description="Low complexity" evidence="6">
    <location>
        <begin position="902"/>
        <end position="911"/>
    </location>
</feature>
<dbReference type="CDD" id="cd07656">
    <property type="entry name" value="F-BAR_srGAP"/>
    <property type="match status" value="1"/>
</dbReference>
<feature type="compositionally biased region" description="Acidic residues" evidence="6">
    <location>
        <begin position="755"/>
        <end position="767"/>
    </location>
</feature>
<dbReference type="InterPro" id="IPR051627">
    <property type="entry name" value="SLIT-ROBO_RhoGAP"/>
</dbReference>
<feature type="domain" description="Rho-GAP" evidence="8">
    <location>
        <begin position="538"/>
        <end position="726"/>
    </location>
</feature>
<dbReference type="Gene3D" id="2.30.30.40">
    <property type="entry name" value="SH3 Domains"/>
    <property type="match status" value="1"/>
</dbReference>
<dbReference type="Gene3D" id="1.20.1270.60">
    <property type="entry name" value="Arfaptin homology (AH) domain/BAR domain"/>
    <property type="match status" value="1"/>
</dbReference>
<dbReference type="InterPro" id="IPR001060">
    <property type="entry name" value="FCH_dom"/>
</dbReference>
<evidence type="ECO:0000259" key="9">
    <source>
        <dbReference type="PROSITE" id="PS51741"/>
    </source>
</evidence>
<evidence type="ECO:0000256" key="1">
    <source>
        <dbReference type="ARBA" id="ARBA00022443"/>
    </source>
</evidence>
<dbReference type="GO" id="GO:0005096">
    <property type="term" value="F:GTPase activator activity"/>
    <property type="evidence" value="ECO:0007669"/>
    <property type="project" value="UniProtKB-KW"/>
</dbReference>
<proteinExistence type="predicted"/>
<dbReference type="FunFam" id="2.30.30.40:FF:000136">
    <property type="entry name" value="Rho GTPase activating protein 4"/>
    <property type="match status" value="1"/>
</dbReference>
<feature type="compositionally biased region" description="Low complexity" evidence="6">
    <location>
        <begin position="1233"/>
        <end position="1246"/>
    </location>
</feature>
<dbReference type="Gene3D" id="1.10.555.10">
    <property type="entry name" value="Rho GTPase activation protein"/>
    <property type="match status" value="1"/>
</dbReference>
<organism evidence="10 11">
    <name type="scientific">Daphnia sinensis</name>
    <dbReference type="NCBI Taxonomy" id="1820382"/>
    <lineage>
        <taxon>Eukaryota</taxon>
        <taxon>Metazoa</taxon>
        <taxon>Ecdysozoa</taxon>
        <taxon>Arthropoda</taxon>
        <taxon>Crustacea</taxon>
        <taxon>Branchiopoda</taxon>
        <taxon>Diplostraca</taxon>
        <taxon>Cladocera</taxon>
        <taxon>Anomopoda</taxon>
        <taxon>Daphniidae</taxon>
        <taxon>Daphnia</taxon>
        <taxon>Daphnia similis group</taxon>
    </lineage>
</organism>
<keyword evidence="11" id="KW-1185">Reference proteome</keyword>
<protein>
    <recommendedName>
        <fullName evidence="12">SLIT-ROBO Rho GTPase-activating protein 1-like</fullName>
    </recommendedName>
</protein>
<evidence type="ECO:0000259" key="8">
    <source>
        <dbReference type="PROSITE" id="PS50238"/>
    </source>
</evidence>
<evidence type="ECO:0000313" key="11">
    <source>
        <dbReference type="Proteomes" id="UP000820818"/>
    </source>
</evidence>
<feature type="region of interest" description="Disordered" evidence="6">
    <location>
        <begin position="1172"/>
        <end position="1249"/>
    </location>
</feature>
<name>A0AAD5L409_9CRUS</name>
<dbReference type="Pfam" id="PF00611">
    <property type="entry name" value="FCH"/>
    <property type="match status" value="1"/>
</dbReference>
<dbReference type="InterPro" id="IPR036028">
    <property type="entry name" value="SH3-like_dom_sf"/>
</dbReference>
<dbReference type="SUPFAM" id="SSF103657">
    <property type="entry name" value="BAR/IMD domain-like"/>
    <property type="match status" value="1"/>
</dbReference>
<dbReference type="FunFam" id="1.10.555.10:FF:000026">
    <property type="entry name" value="Rho GTPase activating protein 4"/>
    <property type="match status" value="1"/>
</dbReference>
<feature type="compositionally biased region" description="Low complexity" evidence="6">
    <location>
        <begin position="1173"/>
        <end position="1189"/>
    </location>
</feature>
<accession>A0AAD5L409</accession>
<dbReference type="InterPro" id="IPR000198">
    <property type="entry name" value="RhoGAP_dom"/>
</dbReference>